<feature type="repeat" description="PPR" evidence="2">
    <location>
        <begin position="203"/>
        <end position="237"/>
    </location>
</feature>
<reference evidence="3 4" key="1">
    <citation type="submission" date="2019-09" db="EMBL/GenBank/DDBJ databases">
        <title>A chromosome-level genome assembly of the Chinese tupelo Nyssa sinensis.</title>
        <authorList>
            <person name="Yang X."/>
            <person name="Kang M."/>
            <person name="Yang Y."/>
            <person name="Xiong H."/>
            <person name="Wang M."/>
            <person name="Zhang Z."/>
            <person name="Wang Z."/>
            <person name="Wu H."/>
            <person name="Ma T."/>
            <person name="Liu J."/>
            <person name="Xi Z."/>
        </authorList>
    </citation>
    <scope>NUCLEOTIDE SEQUENCE [LARGE SCALE GENOMIC DNA]</scope>
    <source>
        <strain evidence="3">J267</strain>
        <tissue evidence="3">Leaf</tissue>
    </source>
</reference>
<name>A0A5J5AX42_9ASTE</name>
<dbReference type="FunFam" id="1.25.40.10:FF:001325">
    <property type="entry name" value="Tetratricopeptide repeat (TPR)-like superfamily protein"/>
    <property type="match status" value="1"/>
</dbReference>
<dbReference type="EMBL" id="CM018040">
    <property type="protein sequence ID" value="KAA8534870.1"/>
    <property type="molecule type" value="Genomic_DNA"/>
</dbReference>
<dbReference type="Proteomes" id="UP000325577">
    <property type="component" value="Linkage Group LG17"/>
</dbReference>
<dbReference type="GO" id="GO:0009451">
    <property type="term" value="P:RNA modification"/>
    <property type="evidence" value="ECO:0007669"/>
    <property type="project" value="InterPro"/>
</dbReference>
<dbReference type="Pfam" id="PF13041">
    <property type="entry name" value="PPR_2"/>
    <property type="match status" value="4"/>
</dbReference>
<dbReference type="PANTHER" id="PTHR47926:SF347">
    <property type="entry name" value="PENTATRICOPEPTIDE REPEAT-CONTAINING PROTEIN"/>
    <property type="match status" value="1"/>
</dbReference>
<feature type="repeat" description="PPR" evidence="2">
    <location>
        <begin position="172"/>
        <end position="202"/>
    </location>
</feature>
<dbReference type="AlphaFoldDB" id="A0A5J5AX42"/>
<dbReference type="InterPro" id="IPR046960">
    <property type="entry name" value="PPR_At4g14850-like_plant"/>
</dbReference>
<dbReference type="FunFam" id="1.25.40.10:FF:000073">
    <property type="entry name" value="Pentatricopeptide repeat-containing protein chloroplastic"/>
    <property type="match status" value="1"/>
</dbReference>
<evidence type="ECO:0008006" key="5">
    <source>
        <dbReference type="Google" id="ProtNLM"/>
    </source>
</evidence>
<evidence type="ECO:0000256" key="2">
    <source>
        <dbReference type="PROSITE-ProRule" id="PRU00708"/>
    </source>
</evidence>
<organism evidence="3 4">
    <name type="scientific">Nyssa sinensis</name>
    <dbReference type="NCBI Taxonomy" id="561372"/>
    <lineage>
        <taxon>Eukaryota</taxon>
        <taxon>Viridiplantae</taxon>
        <taxon>Streptophyta</taxon>
        <taxon>Embryophyta</taxon>
        <taxon>Tracheophyta</taxon>
        <taxon>Spermatophyta</taxon>
        <taxon>Magnoliopsida</taxon>
        <taxon>eudicotyledons</taxon>
        <taxon>Gunneridae</taxon>
        <taxon>Pentapetalae</taxon>
        <taxon>asterids</taxon>
        <taxon>Cornales</taxon>
        <taxon>Nyssaceae</taxon>
        <taxon>Nyssa</taxon>
    </lineage>
</organism>
<proteinExistence type="predicted"/>
<accession>A0A5J5AX42</accession>
<feature type="repeat" description="PPR" evidence="2">
    <location>
        <begin position="606"/>
        <end position="640"/>
    </location>
</feature>
<gene>
    <name evidence="3" type="ORF">F0562_029914</name>
</gene>
<dbReference type="PANTHER" id="PTHR47926">
    <property type="entry name" value="PENTATRICOPEPTIDE REPEAT-CONTAINING PROTEIN"/>
    <property type="match status" value="1"/>
</dbReference>
<dbReference type="OrthoDB" id="1902591at2759"/>
<evidence type="ECO:0000313" key="3">
    <source>
        <dbReference type="EMBL" id="KAA8534870.1"/>
    </source>
</evidence>
<dbReference type="Pfam" id="PF01535">
    <property type="entry name" value="PPR"/>
    <property type="match status" value="3"/>
</dbReference>
<dbReference type="GO" id="GO:0003723">
    <property type="term" value="F:RNA binding"/>
    <property type="evidence" value="ECO:0007669"/>
    <property type="project" value="InterPro"/>
</dbReference>
<evidence type="ECO:0000313" key="4">
    <source>
        <dbReference type="Proteomes" id="UP000325577"/>
    </source>
</evidence>
<feature type="repeat" description="PPR" evidence="2">
    <location>
        <begin position="405"/>
        <end position="439"/>
    </location>
</feature>
<evidence type="ECO:0000256" key="1">
    <source>
        <dbReference type="ARBA" id="ARBA00022737"/>
    </source>
</evidence>
<protein>
    <recommendedName>
        <fullName evidence="5">Pentacotripeptide-repeat region of PRORP domain-containing protein</fullName>
    </recommendedName>
</protein>
<dbReference type="InterPro" id="IPR002885">
    <property type="entry name" value="PPR_rpt"/>
</dbReference>
<sequence>MECDFLFVKMRSPPPIFRGFLSSLYLIPSTSMIVPNTSCTISRSLLLSVRFRSSSCAALKIVETKHSSTDSAFYDIANPPLLPHDGLKEIPRRLNGADWPNSNSSSNMFGGHVRSRKGRNFDTLGNGQIGNLERMKRLKRYSEMLRDCALNWSLHEGKAIHGQVSKNGIDPDLHLWVSLINFYGKCRSLNSARQVLDEMPERDVVSWTALIAGFVAEGCSSDVINSFCEMQREGIRPNEFTFATGLKACSMCLDLEFGKQIHAEVIKCRAFSDIYVGSALVDLYAKCGEIEYADKVFFFMPEHNAVSWNALLNGYAQTGDGEEVLKLFCRMKNSEMKFSEFTLSTVIKGIANSGNLKAGQVVHSMAIKIGCELDEFISCSLVDMYSKCGLADDALKVFMSIKNPDIVAWSAMISCLDQQGQKQEAAELFCLMRHTGLRPNQFTLASLVSTASDLGDLRYCESIHACVYKYGFDSENLVSNALIAMYMKIGSVHDGYRVFNAMSQWDVVSWNALLSGFHDNDTCDQGPIIFNQMLKGFKPNMYTFISILRSCSSLMNIGFGKQVHAHIIKDSLAGDGFIGTALIDMYAKCRSLEDAEVIFNRLKERDIFTWTVIIAAYAQSNQGEKAVQCFSKMQKEGVKPNEFTLASCLRGCSGIASLENGRQLHSLAIKADKALETFRIMLDEGAVPDGVTFIGILSACSHMGLIEEGKKHFNSMSEDYGITPSIEHYACMVDIFGRAGKFNEVESFIDRDEAKSRCLDLEYCSWGL</sequence>
<dbReference type="PROSITE" id="PS51375">
    <property type="entry name" value="PPR"/>
    <property type="match status" value="5"/>
</dbReference>
<dbReference type="Gene3D" id="1.25.40.10">
    <property type="entry name" value="Tetratricopeptide repeat domain"/>
    <property type="match status" value="6"/>
</dbReference>
<keyword evidence="1" id="KW-0677">Repeat</keyword>
<dbReference type="FunFam" id="1.25.40.10:FF:000343">
    <property type="entry name" value="Pentatricopeptide repeat-containing protein At3g58590"/>
    <property type="match status" value="1"/>
</dbReference>
<keyword evidence="4" id="KW-1185">Reference proteome</keyword>
<dbReference type="NCBIfam" id="TIGR00756">
    <property type="entry name" value="PPR"/>
    <property type="match status" value="5"/>
</dbReference>
<dbReference type="InterPro" id="IPR011990">
    <property type="entry name" value="TPR-like_helical_dom_sf"/>
</dbReference>
<dbReference type="FunFam" id="1.25.40.10:FF:000227">
    <property type="entry name" value="Pentatricopeptide repeat-containing protein At3g13880"/>
    <property type="match status" value="2"/>
</dbReference>
<feature type="repeat" description="PPR" evidence="2">
    <location>
        <begin position="304"/>
        <end position="338"/>
    </location>
</feature>